<dbReference type="AlphaFoldDB" id="A0A1G2QDR5"/>
<proteinExistence type="predicted"/>
<gene>
    <name evidence="1" type="ORF">A2370_02085</name>
</gene>
<dbReference type="EMBL" id="MHTH01000007">
    <property type="protein sequence ID" value="OHA58740.1"/>
    <property type="molecule type" value="Genomic_DNA"/>
</dbReference>
<dbReference type="Proteomes" id="UP000176222">
    <property type="component" value="Unassembled WGS sequence"/>
</dbReference>
<organism evidence="1 2">
    <name type="scientific">Candidatus Vogelbacteria bacterium RIFOXYB1_FULL_42_16</name>
    <dbReference type="NCBI Taxonomy" id="1802436"/>
    <lineage>
        <taxon>Bacteria</taxon>
        <taxon>Candidatus Vogeliibacteriota</taxon>
    </lineage>
</organism>
<accession>A0A1G2QDR5</accession>
<evidence type="ECO:0000313" key="1">
    <source>
        <dbReference type="EMBL" id="OHA58740.1"/>
    </source>
</evidence>
<reference evidence="1 2" key="1">
    <citation type="journal article" date="2016" name="Nat. Commun.">
        <title>Thousands of microbial genomes shed light on interconnected biogeochemical processes in an aquifer system.</title>
        <authorList>
            <person name="Anantharaman K."/>
            <person name="Brown C.T."/>
            <person name="Hug L.A."/>
            <person name="Sharon I."/>
            <person name="Castelle C.J."/>
            <person name="Probst A.J."/>
            <person name="Thomas B.C."/>
            <person name="Singh A."/>
            <person name="Wilkins M.J."/>
            <person name="Karaoz U."/>
            <person name="Brodie E.L."/>
            <person name="Williams K.H."/>
            <person name="Hubbard S.S."/>
            <person name="Banfield J.F."/>
        </authorList>
    </citation>
    <scope>NUCLEOTIDE SEQUENCE [LARGE SCALE GENOMIC DNA]</scope>
</reference>
<protein>
    <submittedName>
        <fullName evidence="1">Uncharacterized protein</fullName>
    </submittedName>
</protein>
<sequence>MNQRDLEMKNTVQSALMLGSDNLWFTGERVGHSPNRQEACLHFVITGGAKDFHEWWMSLDLEDKIAAYHRTVEKLKEETLVAV</sequence>
<name>A0A1G2QDR5_9BACT</name>
<comment type="caution">
    <text evidence="1">The sequence shown here is derived from an EMBL/GenBank/DDBJ whole genome shotgun (WGS) entry which is preliminary data.</text>
</comment>
<evidence type="ECO:0000313" key="2">
    <source>
        <dbReference type="Proteomes" id="UP000176222"/>
    </source>
</evidence>